<reference evidence="5" key="2">
    <citation type="submission" date="2015-06" db="UniProtKB">
        <authorList>
            <consortium name="EnsemblPlants"/>
        </authorList>
    </citation>
    <scope>IDENTIFICATION</scope>
</reference>
<evidence type="ECO:0000256" key="4">
    <source>
        <dbReference type="SAM" id="SignalP"/>
    </source>
</evidence>
<evidence type="ECO:0000313" key="6">
    <source>
        <dbReference type="Proteomes" id="UP000008022"/>
    </source>
</evidence>
<sequence>MAMAASSSSSWCALKQSCVALLMALACCLTTCARGAVEALYVLGDSQADVGNNNYLPASLLKANYPHNGVDYPGGKPTGRFSNGYNFVDLLAYTCMHTRCERRSERATMGSCTLSSGGVCVVVVLLCLAACCLTCARGAVPAIYVLGDSQADVGNNNYLLHSLLKANFPHNGIDYPGGKPTGRFSNGYNFVDLIAISLGVPSPPPYLSISSKPMNSSVYLKGVNFASGGAGVSNLTNLAQCISFDEQIEGDYHRVHEALGKQLGIPGAKAHLAKSLFVVAIGGNDIINDLLLSPVSELLRSRDEIVSNLENTLKRQLQTLYDLGMRRLFFVGIAPLGCCPLIRELNPTKECDAQANYMATRLNDAAVVLLRDMSETHPDFTYSFFDTYTAVLQSIRYKEVKAACCGLGDNNAMFLCSPASVYCDNRTSYMFWDVVHPTQAAVEKLMKIAFDGSAPLVSPKNIKQLTES</sequence>
<dbReference type="InterPro" id="IPR001087">
    <property type="entry name" value="GDSL"/>
</dbReference>
<organism evidence="5 6">
    <name type="scientific">Oryza rufipogon</name>
    <name type="common">Brownbeard rice</name>
    <name type="synonym">Asian wild rice</name>
    <dbReference type="NCBI Taxonomy" id="4529"/>
    <lineage>
        <taxon>Eukaryota</taxon>
        <taxon>Viridiplantae</taxon>
        <taxon>Streptophyta</taxon>
        <taxon>Embryophyta</taxon>
        <taxon>Tracheophyta</taxon>
        <taxon>Spermatophyta</taxon>
        <taxon>Magnoliopsida</taxon>
        <taxon>Liliopsida</taxon>
        <taxon>Poales</taxon>
        <taxon>Poaceae</taxon>
        <taxon>BOP clade</taxon>
        <taxon>Oryzoideae</taxon>
        <taxon>Oryzeae</taxon>
        <taxon>Oryzinae</taxon>
        <taxon>Oryza</taxon>
    </lineage>
</organism>
<keyword evidence="6" id="KW-1185">Reference proteome</keyword>
<keyword evidence="4" id="KW-0732">Signal</keyword>
<dbReference type="Gene3D" id="3.40.50.1110">
    <property type="entry name" value="SGNH hydrolase"/>
    <property type="match status" value="2"/>
</dbReference>
<evidence type="ECO:0008006" key="7">
    <source>
        <dbReference type="Google" id="ProtNLM"/>
    </source>
</evidence>
<dbReference type="AlphaFoldDB" id="A0A0E0NXJ2"/>
<dbReference type="OMA" id="ANHRHYG"/>
<evidence type="ECO:0000256" key="2">
    <source>
        <dbReference type="ARBA" id="ARBA00022801"/>
    </source>
</evidence>
<dbReference type="GO" id="GO:0016788">
    <property type="term" value="F:hydrolase activity, acting on ester bonds"/>
    <property type="evidence" value="ECO:0007669"/>
    <property type="project" value="InterPro"/>
</dbReference>
<name>A0A0E0NXJ2_ORYRU</name>
<dbReference type="InterPro" id="IPR036514">
    <property type="entry name" value="SGNH_hydro_sf"/>
</dbReference>
<dbReference type="Gramene" id="ORUFI03G24820.1">
    <property type="protein sequence ID" value="ORUFI03G24820.1"/>
    <property type="gene ID" value="ORUFI03G24820"/>
</dbReference>
<evidence type="ECO:0000256" key="3">
    <source>
        <dbReference type="ARBA" id="ARBA00022963"/>
    </source>
</evidence>
<dbReference type="CDD" id="cd01837">
    <property type="entry name" value="SGNH_plant_lipase_like"/>
    <property type="match status" value="1"/>
</dbReference>
<evidence type="ECO:0000256" key="1">
    <source>
        <dbReference type="ARBA" id="ARBA00008668"/>
    </source>
</evidence>
<dbReference type="PANTHER" id="PTHR45648">
    <property type="entry name" value="GDSL LIPASE/ACYLHYDROLASE FAMILY PROTEIN (AFU_ORTHOLOGUE AFUA_4G14700)"/>
    <property type="match status" value="1"/>
</dbReference>
<dbReference type="InterPro" id="IPR035669">
    <property type="entry name" value="SGNH_plant_lipase-like"/>
</dbReference>
<keyword evidence="2" id="KW-0378">Hydrolase</keyword>
<proteinExistence type="inferred from homology"/>
<evidence type="ECO:0000313" key="5">
    <source>
        <dbReference type="EnsemblPlants" id="ORUFI03G24820.1"/>
    </source>
</evidence>
<dbReference type="Proteomes" id="UP000008022">
    <property type="component" value="Unassembled WGS sequence"/>
</dbReference>
<dbReference type="HOGENOM" id="CLU_015101_0_2_1"/>
<reference evidence="6" key="1">
    <citation type="submission" date="2013-06" db="EMBL/GenBank/DDBJ databases">
        <authorList>
            <person name="Zhao Q."/>
        </authorList>
    </citation>
    <scope>NUCLEOTIDE SEQUENCE</scope>
    <source>
        <strain evidence="6">cv. W1943</strain>
    </source>
</reference>
<keyword evidence="3" id="KW-0443">Lipid metabolism</keyword>
<accession>A0A0E0NXJ2</accession>
<comment type="similarity">
    <text evidence="1">Belongs to the 'GDSL' lipolytic enzyme family.</text>
</comment>
<dbReference type="InterPro" id="IPR051058">
    <property type="entry name" value="GDSL_Est/Lipase"/>
</dbReference>
<dbReference type="eggNOG" id="KOG0017">
    <property type="taxonomic scope" value="Eukaryota"/>
</dbReference>
<protein>
    <recommendedName>
        <fullName evidence="7">GDSL esterase/lipase</fullName>
    </recommendedName>
</protein>
<dbReference type="GO" id="GO:0016042">
    <property type="term" value="P:lipid catabolic process"/>
    <property type="evidence" value="ECO:0007669"/>
    <property type="project" value="UniProtKB-KW"/>
</dbReference>
<dbReference type="SUPFAM" id="SSF52266">
    <property type="entry name" value="SGNH hydrolase"/>
    <property type="match status" value="1"/>
</dbReference>
<feature type="chain" id="PRO_5002369423" description="GDSL esterase/lipase" evidence="4">
    <location>
        <begin position="36"/>
        <end position="468"/>
    </location>
</feature>
<dbReference type="EnsemblPlants" id="ORUFI03G24820.1">
    <property type="protein sequence ID" value="ORUFI03G24820.1"/>
    <property type="gene ID" value="ORUFI03G24820"/>
</dbReference>
<feature type="signal peptide" evidence="4">
    <location>
        <begin position="1"/>
        <end position="35"/>
    </location>
</feature>
<dbReference type="PANTHER" id="PTHR45648:SF48">
    <property type="entry name" value="OS03G0581400 PROTEIN"/>
    <property type="match status" value="1"/>
</dbReference>
<dbReference type="Pfam" id="PF00657">
    <property type="entry name" value="Lipase_GDSL"/>
    <property type="match status" value="1"/>
</dbReference>
<keyword evidence="3" id="KW-0442">Lipid degradation</keyword>
<dbReference type="STRING" id="4529.A0A0E0NXJ2"/>